<feature type="transmembrane region" description="Helical" evidence="10">
    <location>
        <begin position="100"/>
        <end position="123"/>
    </location>
</feature>
<evidence type="ECO:0000313" key="13">
    <source>
        <dbReference type="Proteomes" id="UP000024547"/>
    </source>
</evidence>
<accession>A0A059E528</accession>
<comment type="similarity">
    <text evidence="3">Belongs to the bacterial sugar transferase family.</text>
</comment>
<reference evidence="12 13" key="1">
    <citation type="journal article" date="2014" name="Antonie Van Leeuwenhoek">
        <title>Hyphomonas beringensis sp. nov. and Hyphomonas chukchiensis sp. nov., isolated from surface seawater of the Bering Sea and Chukchi Sea.</title>
        <authorList>
            <person name="Li C."/>
            <person name="Lai Q."/>
            <person name="Li G."/>
            <person name="Dong C."/>
            <person name="Wang J."/>
            <person name="Liao Y."/>
            <person name="Shao Z."/>
        </authorList>
    </citation>
    <scope>NUCLEOTIDE SEQUENCE [LARGE SCALE GENOMIC DNA]</scope>
    <source>
        <strain evidence="12 13">22II1-22F38</strain>
    </source>
</reference>
<comment type="subcellular location">
    <subcellularLocation>
        <location evidence="2">Cell membrane</location>
    </subcellularLocation>
    <subcellularLocation>
        <location evidence="1">Membrane</location>
        <topology evidence="1">Multi-pass membrane protein</topology>
    </subcellularLocation>
</comment>
<dbReference type="PANTHER" id="PTHR30576">
    <property type="entry name" value="COLANIC BIOSYNTHESIS UDP-GLUCOSE LIPID CARRIER TRANSFERASE"/>
    <property type="match status" value="1"/>
</dbReference>
<evidence type="ECO:0000256" key="8">
    <source>
        <dbReference type="ARBA" id="ARBA00023136"/>
    </source>
</evidence>
<dbReference type="OrthoDB" id="9808602at2"/>
<keyword evidence="6 10" id="KW-0812">Transmembrane</keyword>
<dbReference type="STRING" id="1280948.HY36_15525"/>
<dbReference type="NCBIfam" id="TIGR03025">
    <property type="entry name" value="EPS_sugtrans"/>
    <property type="match status" value="1"/>
</dbReference>
<evidence type="ECO:0000259" key="11">
    <source>
        <dbReference type="Pfam" id="PF02397"/>
    </source>
</evidence>
<name>A0A059E528_9PROT</name>
<sequence>MFLNSNGPARDVDQHIDRPASFLIQHTKSTVLVYADIVSAILAVLVSVTLSNAIRPLLGARPIAIESVEFTFHISIIFVFTVALFAWFTSKGHYRRREALINRLGQILGGCGMALICAAATQFATVEVGSRLLTLSYWLLLVPLIIIGRLIAGHILRSANIWTNNAVLFTAPNRADQVSKLIEKHDELGIVLTKKFFCSGNAATNLLNAMRAATSSGSVIIYAPAPEDQEQHEVLESLVAEGLPFMFSAQSSPLPNQAEVHNYPLEDISVLEVPDVLARPLALATKRLFDIAVSFTMLLVLSPVFIIISSLIKLDGGPAMFRQERLGRNGEVFKCLKFRSMIMNAEERLSQMIASDPKVAAEWNAYQKLQKDPRITRIGKIIRKANLDELPQLINILRGDMSLVGPRPMTIPQIEEYGPSIAAYKRMRPGITGIWQTNGRNSTTFAERARMDAWYVRNWSLWRDFIILVRTFREVLFARGG</sequence>
<dbReference type="GO" id="GO:0005886">
    <property type="term" value="C:plasma membrane"/>
    <property type="evidence" value="ECO:0007669"/>
    <property type="project" value="UniProtKB-SubCell"/>
</dbReference>
<evidence type="ECO:0000256" key="2">
    <source>
        <dbReference type="ARBA" id="ARBA00004236"/>
    </source>
</evidence>
<feature type="transmembrane region" description="Helical" evidence="10">
    <location>
        <begin position="31"/>
        <end position="50"/>
    </location>
</feature>
<keyword evidence="7 10" id="KW-1133">Transmembrane helix</keyword>
<evidence type="ECO:0000313" key="12">
    <source>
        <dbReference type="EMBL" id="KCZ62776.1"/>
    </source>
</evidence>
<keyword evidence="13" id="KW-1185">Reference proteome</keyword>
<gene>
    <name evidence="12" type="ORF">HY36_15525</name>
</gene>
<dbReference type="GO" id="GO:0000271">
    <property type="term" value="P:polysaccharide biosynthetic process"/>
    <property type="evidence" value="ECO:0007669"/>
    <property type="project" value="UniProtKB-KW"/>
</dbReference>
<feature type="transmembrane region" description="Helical" evidence="10">
    <location>
        <begin position="70"/>
        <end position="88"/>
    </location>
</feature>
<evidence type="ECO:0000256" key="9">
    <source>
        <dbReference type="ARBA" id="ARBA00023169"/>
    </source>
</evidence>
<keyword evidence="4" id="KW-1003">Cell membrane</keyword>
<feature type="transmembrane region" description="Helical" evidence="10">
    <location>
        <begin position="288"/>
        <end position="312"/>
    </location>
</feature>
<dbReference type="InterPro" id="IPR017475">
    <property type="entry name" value="EPS_sugar_tfrase"/>
</dbReference>
<evidence type="ECO:0000256" key="10">
    <source>
        <dbReference type="SAM" id="Phobius"/>
    </source>
</evidence>
<feature type="transmembrane region" description="Helical" evidence="10">
    <location>
        <begin position="135"/>
        <end position="152"/>
    </location>
</feature>
<dbReference type="EMBL" id="AWFH01000008">
    <property type="protein sequence ID" value="KCZ62776.1"/>
    <property type="molecule type" value="Genomic_DNA"/>
</dbReference>
<evidence type="ECO:0000256" key="6">
    <source>
        <dbReference type="ARBA" id="ARBA00022692"/>
    </source>
</evidence>
<dbReference type="Proteomes" id="UP000024547">
    <property type="component" value="Unassembled WGS sequence"/>
</dbReference>
<organism evidence="12 13">
    <name type="scientific">Hyphomonas atlantica</name>
    <dbReference type="NCBI Taxonomy" id="1280948"/>
    <lineage>
        <taxon>Bacteria</taxon>
        <taxon>Pseudomonadati</taxon>
        <taxon>Pseudomonadota</taxon>
        <taxon>Alphaproteobacteria</taxon>
        <taxon>Hyphomonadales</taxon>
        <taxon>Hyphomonadaceae</taxon>
        <taxon>Hyphomonas</taxon>
    </lineage>
</organism>
<keyword evidence="8 10" id="KW-0472">Membrane</keyword>
<evidence type="ECO:0000256" key="5">
    <source>
        <dbReference type="ARBA" id="ARBA00022679"/>
    </source>
</evidence>
<comment type="caution">
    <text evidence="12">The sequence shown here is derived from an EMBL/GenBank/DDBJ whole genome shotgun (WGS) entry which is preliminary data.</text>
</comment>
<keyword evidence="9" id="KW-0270">Exopolysaccharide synthesis</keyword>
<evidence type="ECO:0000256" key="4">
    <source>
        <dbReference type="ARBA" id="ARBA00022475"/>
    </source>
</evidence>
<dbReference type="eggNOG" id="COG2148">
    <property type="taxonomic scope" value="Bacteria"/>
</dbReference>
<keyword evidence="5" id="KW-0808">Transferase</keyword>
<dbReference type="GO" id="GO:0016780">
    <property type="term" value="F:phosphotransferase activity, for other substituted phosphate groups"/>
    <property type="evidence" value="ECO:0007669"/>
    <property type="project" value="TreeGrafter"/>
</dbReference>
<dbReference type="Pfam" id="PF02397">
    <property type="entry name" value="Bac_transf"/>
    <property type="match status" value="1"/>
</dbReference>
<feature type="domain" description="Bacterial sugar transferase" evidence="11">
    <location>
        <begin position="286"/>
        <end position="476"/>
    </location>
</feature>
<proteinExistence type="inferred from homology"/>
<dbReference type="InterPro" id="IPR003362">
    <property type="entry name" value="Bact_transf"/>
</dbReference>
<evidence type="ECO:0000256" key="3">
    <source>
        <dbReference type="ARBA" id="ARBA00006464"/>
    </source>
</evidence>
<dbReference type="PATRIC" id="fig|1280948.3.peg.1338"/>
<dbReference type="AlphaFoldDB" id="A0A059E528"/>
<protein>
    <recommendedName>
        <fullName evidence="11">Bacterial sugar transferase domain-containing protein</fullName>
    </recommendedName>
</protein>
<dbReference type="PANTHER" id="PTHR30576:SF4">
    <property type="entry name" value="UNDECAPRENYL-PHOSPHATE GALACTOSE PHOSPHOTRANSFERASE"/>
    <property type="match status" value="1"/>
</dbReference>
<evidence type="ECO:0000256" key="1">
    <source>
        <dbReference type="ARBA" id="ARBA00004141"/>
    </source>
</evidence>
<evidence type="ECO:0000256" key="7">
    <source>
        <dbReference type="ARBA" id="ARBA00022989"/>
    </source>
</evidence>
<dbReference type="RefSeq" id="WP_051602569.1">
    <property type="nucleotide sequence ID" value="NZ_AWFH01000008.1"/>
</dbReference>